<dbReference type="SUPFAM" id="SSF48452">
    <property type="entry name" value="TPR-like"/>
    <property type="match status" value="1"/>
</dbReference>
<keyword evidence="2" id="KW-0539">Nucleus</keyword>
<dbReference type="InterPro" id="IPR011990">
    <property type="entry name" value="TPR-like_helical_dom_sf"/>
</dbReference>
<feature type="region of interest" description="Disordered" evidence="3">
    <location>
        <begin position="179"/>
        <end position="200"/>
    </location>
</feature>
<dbReference type="InterPro" id="IPR019734">
    <property type="entry name" value="TPR_rpt"/>
</dbReference>
<dbReference type="AlphaFoldDB" id="A0ABD0LFB5"/>
<feature type="compositionally biased region" description="Basic and acidic residues" evidence="3">
    <location>
        <begin position="186"/>
        <end position="200"/>
    </location>
</feature>
<dbReference type="PANTHER" id="PTHR12979:SF5">
    <property type="entry name" value="CCR4-NOT TRANSCRIPTION COMPLEX SUBUNIT 10"/>
    <property type="match status" value="1"/>
</dbReference>
<keyword evidence="2" id="KW-0804">Transcription</keyword>
<dbReference type="Proteomes" id="UP001519460">
    <property type="component" value="Unassembled WGS sequence"/>
</dbReference>
<keyword evidence="2" id="KW-0805">Transcription regulation</keyword>
<name>A0ABD0LFB5_9CAEN</name>
<evidence type="ECO:0000256" key="3">
    <source>
        <dbReference type="SAM" id="MobiDB-lite"/>
    </source>
</evidence>
<evidence type="ECO:0000313" key="4">
    <source>
        <dbReference type="EMBL" id="KAK7498125.1"/>
    </source>
</evidence>
<dbReference type="GO" id="GO:0031047">
    <property type="term" value="P:regulatory ncRNA-mediated gene silencing"/>
    <property type="evidence" value="ECO:0007669"/>
    <property type="project" value="UniProtKB-UniRule"/>
</dbReference>
<dbReference type="SMART" id="SM00028">
    <property type="entry name" value="TPR"/>
    <property type="match status" value="4"/>
</dbReference>
<gene>
    <name evidence="4" type="ORF">BaRGS_00010713</name>
</gene>
<keyword evidence="2" id="KW-0943">RNA-mediated gene silencing</keyword>
<comment type="function">
    <text evidence="2">Component of the CCR4-NOT complex which is one of the major cellular mRNA deadenylases and is linked to various cellular processes including bulk mRNA degradation, miRNA-mediated repression, translational repression during translational initiation and general transcription regulation.</text>
</comment>
<comment type="subcellular location">
    <subcellularLocation>
        <location evidence="2">Cytoplasm</location>
    </subcellularLocation>
    <subcellularLocation>
        <location evidence="2">Nucleus</location>
    </subcellularLocation>
</comment>
<dbReference type="GO" id="GO:0030014">
    <property type="term" value="C:CCR4-NOT complex"/>
    <property type="evidence" value="ECO:0007669"/>
    <property type="project" value="UniProtKB-UniRule"/>
</dbReference>
<dbReference type="GO" id="GO:0006417">
    <property type="term" value="P:regulation of translation"/>
    <property type="evidence" value="ECO:0007669"/>
    <property type="project" value="UniProtKB-KW"/>
</dbReference>
<sequence>MADKQDEGSSDGGHSGIPPPTDQQKELANQAFQEFEKGQYSQCVNSMSRLASQRQMDLKVQHNKAVAVFYQSNQCAVDEFRNTLHNVCQMAKSNDDPVDGIEDVDNAVMYYNQAVLNYHTRQYHTALQVLSKGFQYIEPPDELLAQNVLLLWVELHLCVCQPEQGMGVLAYLEKSLSNGKGQGTPERGEQSKEGSDSNETLRAKISLYKTRCLAMMKSMKSCKREIKTLVNTPGLTGTAVQYLRAYFEYLRGNFRKAQKMLATAPGASGPVPVPGGESLAVMHHNNLGCIHMHLRKHHTAALFFRRAMQENDKAVKEVKATPKGKPMQTMGISKNCELLYNMGVQLLHCGKPSPAFECLIQAVQMYQVNPRLWLRLAECCIMANRENNDDDSKLEKRQQVIQGSVGSGYHRKLILGPGVGQDKTSTNAPSMPALSLEFAAMCLRNALLLLPDDPLGAETTVTDDSDGSKPTPEPVLLPAPPSSPMRAHEVANLRCSILAASSYVALCLNDHQVALQHAENLLRQPRLSGAQRYIGSMYMAEALVELDRIADAIGHLNPDSLTQADISTVPPEAKSDPGALCPWIPRELPKAKAMMQHNLAVAHAIRGEFDKANKYLGEGSKNNGTPLPAQMYYLKLYLDLMEGRRQMAQMIIKDHFGHVTPNRFQP</sequence>
<comment type="caution">
    <text evidence="4">The sequence shown here is derived from an EMBL/GenBank/DDBJ whole genome shotgun (WGS) entry which is preliminary data.</text>
</comment>
<protein>
    <recommendedName>
        <fullName evidence="2">CCR4-NOT transcription complex subunit 10</fullName>
    </recommendedName>
</protein>
<evidence type="ECO:0000313" key="5">
    <source>
        <dbReference type="Proteomes" id="UP001519460"/>
    </source>
</evidence>
<feature type="compositionally biased region" description="Pro residues" evidence="3">
    <location>
        <begin position="471"/>
        <end position="483"/>
    </location>
</feature>
<reference evidence="4 5" key="1">
    <citation type="journal article" date="2023" name="Sci. Data">
        <title>Genome assembly of the Korean intertidal mud-creeper Batillaria attramentaria.</title>
        <authorList>
            <person name="Patra A.K."/>
            <person name="Ho P.T."/>
            <person name="Jun S."/>
            <person name="Lee S.J."/>
            <person name="Kim Y."/>
            <person name="Won Y.J."/>
        </authorList>
    </citation>
    <scope>NUCLEOTIDE SEQUENCE [LARGE SCALE GENOMIC DNA]</scope>
    <source>
        <strain evidence="4">Wonlab-2016</strain>
    </source>
</reference>
<keyword evidence="2" id="KW-0963">Cytoplasm</keyword>
<evidence type="ECO:0000256" key="2">
    <source>
        <dbReference type="RuleBase" id="RU367083"/>
    </source>
</evidence>
<dbReference type="GO" id="GO:0005634">
    <property type="term" value="C:nucleus"/>
    <property type="evidence" value="ECO:0007669"/>
    <property type="project" value="UniProtKB-SubCell"/>
</dbReference>
<evidence type="ECO:0000256" key="1">
    <source>
        <dbReference type="ARBA" id="ARBA00010080"/>
    </source>
</evidence>
<keyword evidence="5" id="KW-1185">Reference proteome</keyword>
<proteinExistence type="inferred from homology"/>
<dbReference type="PANTHER" id="PTHR12979">
    <property type="entry name" value="CCR4-NOT TRANSCRIPTION COMPLEX SUBUNIT 10"/>
    <property type="match status" value="1"/>
</dbReference>
<comment type="similarity">
    <text evidence="1 2">Belongs to the CNOT10 family.</text>
</comment>
<organism evidence="4 5">
    <name type="scientific">Batillaria attramentaria</name>
    <dbReference type="NCBI Taxonomy" id="370345"/>
    <lineage>
        <taxon>Eukaryota</taxon>
        <taxon>Metazoa</taxon>
        <taxon>Spiralia</taxon>
        <taxon>Lophotrochozoa</taxon>
        <taxon>Mollusca</taxon>
        <taxon>Gastropoda</taxon>
        <taxon>Caenogastropoda</taxon>
        <taxon>Sorbeoconcha</taxon>
        <taxon>Cerithioidea</taxon>
        <taxon>Batillariidae</taxon>
        <taxon>Batillaria</taxon>
    </lineage>
</organism>
<keyword evidence="2" id="KW-0810">Translation regulation</keyword>
<dbReference type="GO" id="GO:0005737">
    <property type="term" value="C:cytoplasm"/>
    <property type="evidence" value="ECO:0007669"/>
    <property type="project" value="UniProtKB-SubCell"/>
</dbReference>
<feature type="region of interest" description="Disordered" evidence="3">
    <location>
        <begin position="457"/>
        <end position="483"/>
    </location>
</feature>
<feature type="region of interest" description="Disordered" evidence="3">
    <location>
        <begin position="1"/>
        <end position="27"/>
    </location>
</feature>
<dbReference type="InterPro" id="IPR039740">
    <property type="entry name" value="CNOT10"/>
</dbReference>
<dbReference type="Gene3D" id="1.25.40.10">
    <property type="entry name" value="Tetratricopeptide repeat domain"/>
    <property type="match status" value="2"/>
</dbReference>
<dbReference type="EMBL" id="JACVVK020000053">
    <property type="protein sequence ID" value="KAK7498125.1"/>
    <property type="molecule type" value="Genomic_DNA"/>
</dbReference>
<accession>A0ABD0LFB5</accession>